<dbReference type="AlphaFoldDB" id="A0A0H3XLV6"/>
<evidence type="ECO:0000313" key="1">
    <source>
        <dbReference type="EMBL" id="AKM53797.1"/>
    </source>
</evidence>
<evidence type="ECO:0000313" key="2">
    <source>
        <dbReference type="Proteomes" id="UP000035661"/>
    </source>
</evidence>
<reference evidence="2" key="2">
    <citation type="submission" date="2015-06" db="EMBL/GenBank/DDBJ databases">
        <title>Complete genome sequence of Spiroplasma eriocheiris TDA-040725-5 (DSM 21848).</title>
        <authorList>
            <person name="Lo W.-S."/>
            <person name="Kuo C.-H."/>
        </authorList>
    </citation>
    <scope>NUCLEOTIDE SEQUENCE [LARGE SCALE GENOMIC DNA]</scope>
    <source>
        <strain evidence="2">TDA-040725-5</strain>
    </source>
</reference>
<dbReference type="PATRIC" id="fig|743698.3.peg.208"/>
<dbReference type="STRING" id="315358.SERIO_v1c02060"/>
<sequence>MRKLLSALGVLSLASTPVTTIISCKPKANSTNNNDPFEDNELNNLPVQIRRMVTNTDFITKLILLGRHENLNYNINEILSMYITPVSTAQWLPFSYSVTGDGTHGTVKGKQYAIDLGKYINGFLDNMTNLRAIDASYNGYEGTYASYVMGMYGDDFYRNFIKNKMFSDFSDKNGDVTKPLGYNAGAGLQLSDDINRRNLAWGIQDTGALTNYLLNNGFHGGNPQGIGASPGPSSAPKGTTNYDGYLFYNSHLFNPDKNSATIGDGQKINAILKLHNLKVAQDSKNYGVTLTDLSGNYVLPENQPYFGSMQSFITQQGGSLNRASKINQYLSLVKNFTESVTGATYGTTLISQMFPMVENTQSHEGFLLFGMFAAAVGEALKEMGDINKYPQYKDLGLSDSSFQTTVQNYLDAMKTAGTKMMGSYNDSTSWVTQLLSPSVGITIPKFMDNNADVFGKLNLLINQLKTISQGWNQTQQDKFSLDLIGYQENGTPKGFLATKFYNLISLVQPTLDSSFFNKDFVASLNVLKLLSGLGTTAKALSDSKDQILALGKKFDVQQYGQLSNTDRMYIASQLGNDNGKYKPGSLFKVLSDSFTNPQADAYDAMAKIFYNSNTPFQTMVGDQMKDVHDKFLVNAIANDNWNISNVKVKGDSSAIGSTMSYTMDYTGLGDPTVSLYKKEQPKIGDDFNPYQQGSTAKPLVAGGNEDYIKYDGLGNFQDYQKVHHRYEVTWKNISDSPDNPYWVIVGINNFDLASGKPEQFYNIY</sequence>
<gene>
    <name evidence="1" type="ORF">SERIO_v1c02060</name>
</gene>
<dbReference type="Proteomes" id="UP000035661">
    <property type="component" value="Chromosome"/>
</dbReference>
<dbReference type="RefSeq" id="WP_047791067.1">
    <property type="nucleotide sequence ID" value="NZ_CP011856.1"/>
</dbReference>
<name>A0A0H3XLV6_9MOLU</name>
<reference evidence="1 2" key="1">
    <citation type="journal article" date="2015" name="Genome Biol. Evol.">
        <title>Found and Lost: The Fates of Horizontally Acquired Genes in Arthropod-Symbiotic Spiroplasma.</title>
        <authorList>
            <person name="Lo W.S."/>
            <person name="Gasparich G.E."/>
            <person name="Kuo C.H."/>
        </authorList>
    </citation>
    <scope>NUCLEOTIDE SEQUENCE [LARGE SCALE GENOMIC DNA]</scope>
    <source>
        <strain evidence="2">TDA-040725-5</strain>
    </source>
</reference>
<accession>A0A0H3XLV6</accession>
<protein>
    <recommendedName>
        <fullName evidence="3">Lipoprotein</fullName>
    </recommendedName>
</protein>
<organism evidence="1 2">
    <name type="scientific">Spiroplasma eriocheiris</name>
    <dbReference type="NCBI Taxonomy" id="315358"/>
    <lineage>
        <taxon>Bacteria</taxon>
        <taxon>Bacillati</taxon>
        <taxon>Mycoplasmatota</taxon>
        <taxon>Mollicutes</taxon>
        <taxon>Entomoplasmatales</taxon>
        <taxon>Spiroplasmataceae</taxon>
        <taxon>Spiroplasma</taxon>
    </lineage>
</organism>
<evidence type="ECO:0008006" key="3">
    <source>
        <dbReference type="Google" id="ProtNLM"/>
    </source>
</evidence>
<keyword evidence="2" id="KW-1185">Reference proteome</keyword>
<dbReference type="KEGG" id="seri:SERIO_v1c02060"/>
<dbReference type="PROSITE" id="PS51257">
    <property type="entry name" value="PROKAR_LIPOPROTEIN"/>
    <property type="match status" value="1"/>
</dbReference>
<proteinExistence type="predicted"/>
<dbReference type="EMBL" id="CP011856">
    <property type="protein sequence ID" value="AKM53797.1"/>
    <property type="molecule type" value="Genomic_DNA"/>
</dbReference>